<dbReference type="KEGG" id="mbr:MONBRDRAFT_27606"/>
<sequence length="984" mass="107628">MAALAMLPTVSLANDEEDEALSLQATQSPVAAVDPVSVPRPAPPVCSESKSSAPAGLSSALLHLETISPPTSDDEEDLPQPQMLEQAAYNILELPDFDFDSCSRGPESPTPAQQASGPATPLRKARSDSPVSRHQSDAAAMDTDDDEEGHASPQSTIQAFKSSAKAKLAAGSTNPEQHDGSVVSEPDAKTETKPDASSLTERTSKMSKRQLERLRAEEREAQKRESARLIREQKTLRLRAHQPATKSMNALSSIFARAGVSSSAKKHATSLNPRARLLRNVPLQRLQAKPMLGAGIRRTTSAPTTQRTTSSEDSPSHNQILREGAHIDLNPVEVTPDDGLLRRQDLRAQLKKRVIRERRILYERDEAVRRMDEEDFDEEQAADLLAHGSENEDDEGEDDAEVLDEEEDEATDDEGDEEADGSEGVADISGEDSNAMEGDAGDGVDSKRPDESEKDKNKDKDEDDEEDEEDAAALRLLAAAQEEANKPTHAPALPRLQTESTVVLFGQVPPKPQLPSKGQAAPSEASNSGKASASPTASLAADSTANPGSGDKFGLDAYLNRPTQDEEDVPRFEIDDNEDLMGLCSGQFLTQALDERARRSRTPLQAAGEAHHLKSIPQPDETPLPPTSAFVDGEAAVSGEEDGTDEDDATQAMVDGSFVDHEQSEGAEDAQNLAAFRQQQRTTEAEAELAGFSHLLQNKRSVLDEDVGEDAERKGRRLTKEERRRRREIMKARRESRKRRASDLREPEEHSLGSRTSFMQESETIVVEDESPDEEEDAEESRIVLERVQRKMEFAAFRRREHTETITETLTAIDEESQQVHVCMSAVLARSVAPPPRTTSDGSSRPSRPSRQSQHSQDDLFTPPLLVREHSSSKSSFLNFSPKKVKRLQSMTANSNKGVNGGQAYVFRTDSSSQSSKDGSASLNSAKQARKQHHPTKFNAAQRRPALKRSKTAPPTNNIFARQSASLREAMSGRASKVATYRAR</sequence>
<evidence type="ECO:0000313" key="2">
    <source>
        <dbReference type="EMBL" id="EDQ87093.1"/>
    </source>
</evidence>
<feature type="region of interest" description="Disordered" evidence="1">
    <location>
        <begin position="696"/>
        <end position="781"/>
    </location>
</feature>
<feature type="compositionally biased region" description="Polar residues" evidence="1">
    <location>
        <begin position="524"/>
        <end position="547"/>
    </location>
</feature>
<feature type="compositionally biased region" description="Acidic residues" evidence="1">
    <location>
        <begin position="639"/>
        <end position="649"/>
    </location>
</feature>
<feature type="compositionally biased region" description="Polar residues" evidence="1">
    <location>
        <begin position="953"/>
        <end position="962"/>
    </location>
</feature>
<feature type="region of interest" description="Disordered" evidence="1">
    <location>
        <begin position="18"/>
        <end position="226"/>
    </location>
</feature>
<keyword evidence="3" id="KW-1185">Reference proteome</keyword>
<dbReference type="InParanoid" id="A9V5S4"/>
<feature type="compositionally biased region" description="Basic and acidic residues" evidence="1">
    <location>
        <begin position="710"/>
        <end position="722"/>
    </location>
</feature>
<feature type="compositionally biased region" description="Acidic residues" evidence="1">
    <location>
        <begin position="461"/>
        <end position="471"/>
    </location>
</feature>
<dbReference type="GeneID" id="5893371"/>
<feature type="compositionally biased region" description="Basic residues" evidence="1">
    <location>
        <begin position="723"/>
        <end position="740"/>
    </location>
</feature>
<feature type="region of interest" description="Disordered" evidence="1">
    <location>
        <begin position="826"/>
        <end position="962"/>
    </location>
</feature>
<evidence type="ECO:0000256" key="1">
    <source>
        <dbReference type="SAM" id="MobiDB-lite"/>
    </source>
</evidence>
<feature type="region of interest" description="Disordered" evidence="1">
    <location>
        <begin position="295"/>
        <end position="317"/>
    </location>
</feature>
<dbReference type="EMBL" id="CH991561">
    <property type="protein sequence ID" value="EDQ87093.1"/>
    <property type="molecule type" value="Genomic_DNA"/>
</dbReference>
<dbReference type="AlphaFoldDB" id="A9V5S4"/>
<feature type="compositionally biased region" description="Low complexity" evidence="1">
    <location>
        <begin position="838"/>
        <end position="855"/>
    </location>
</feature>
<feature type="compositionally biased region" description="Low complexity" evidence="1">
    <location>
        <begin position="28"/>
        <end position="37"/>
    </location>
</feature>
<feature type="region of interest" description="Disordered" evidence="1">
    <location>
        <begin position="386"/>
        <end position="570"/>
    </location>
</feature>
<protein>
    <submittedName>
        <fullName evidence="2">Uncharacterized protein</fullName>
    </submittedName>
</protein>
<feature type="compositionally biased region" description="Low complexity" evidence="1">
    <location>
        <begin position="297"/>
        <end position="311"/>
    </location>
</feature>
<organism evidence="2 3">
    <name type="scientific">Monosiga brevicollis</name>
    <name type="common">Choanoflagellate</name>
    <dbReference type="NCBI Taxonomy" id="81824"/>
    <lineage>
        <taxon>Eukaryota</taxon>
        <taxon>Choanoflagellata</taxon>
        <taxon>Craspedida</taxon>
        <taxon>Salpingoecidae</taxon>
        <taxon>Monosiga</taxon>
    </lineage>
</organism>
<feature type="compositionally biased region" description="Basic and acidic residues" evidence="1">
    <location>
        <begin position="444"/>
        <end position="460"/>
    </location>
</feature>
<dbReference type="RefSeq" id="XP_001748036.1">
    <property type="nucleotide sequence ID" value="XM_001747984.1"/>
</dbReference>
<feature type="compositionally biased region" description="Polar residues" evidence="1">
    <location>
        <begin position="889"/>
        <end position="898"/>
    </location>
</feature>
<name>A9V5S4_MONBE</name>
<feature type="compositionally biased region" description="Acidic residues" evidence="1">
    <location>
        <begin position="391"/>
        <end position="421"/>
    </location>
</feature>
<accession>A9V5S4</accession>
<feature type="compositionally biased region" description="Acidic residues" evidence="1">
    <location>
        <begin position="766"/>
        <end position="779"/>
    </location>
</feature>
<gene>
    <name evidence="2" type="ORF">MONBRDRAFT_27606</name>
</gene>
<feature type="compositionally biased region" description="Low complexity" evidence="1">
    <location>
        <begin position="473"/>
        <end position="482"/>
    </location>
</feature>
<reference evidence="2 3" key="1">
    <citation type="journal article" date="2008" name="Nature">
        <title>The genome of the choanoflagellate Monosiga brevicollis and the origin of metazoans.</title>
        <authorList>
            <consortium name="JGI Sequencing"/>
            <person name="King N."/>
            <person name="Westbrook M.J."/>
            <person name="Young S.L."/>
            <person name="Kuo A."/>
            <person name="Abedin M."/>
            <person name="Chapman J."/>
            <person name="Fairclough S."/>
            <person name="Hellsten U."/>
            <person name="Isogai Y."/>
            <person name="Letunic I."/>
            <person name="Marr M."/>
            <person name="Pincus D."/>
            <person name="Putnam N."/>
            <person name="Rokas A."/>
            <person name="Wright K.J."/>
            <person name="Zuzow R."/>
            <person name="Dirks W."/>
            <person name="Good M."/>
            <person name="Goodstein D."/>
            <person name="Lemons D."/>
            <person name="Li W."/>
            <person name="Lyons J.B."/>
            <person name="Morris A."/>
            <person name="Nichols S."/>
            <person name="Richter D.J."/>
            <person name="Salamov A."/>
            <person name="Bork P."/>
            <person name="Lim W.A."/>
            <person name="Manning G."/>
            <person name="Miller W.T."/>
            <person name="McGinnis W."/>
            <person name="Shapiro H."/>
            <person name="Tjian R."/>
            <person name="Grigoriev I.V."/>
            <person name="Rokhsar D."/>
        </authorList>
    </citation>
    <scope>NUCLEOTIDE SEQUENCE [LARGE SCALE GENOMIC DNA]</scope>
    <source>
        <strain evidence="3">MX1 / ATCC 50154</strain>
    </source>
</reference>
<feature type="region of interest" description="Disordered" evidence="1">
    <location>
        <begin position="596"/>
        <end position="671"/>
    </location>
</feature>
<feature type="compositionally biased region" description="Low complexity" evidence="1">
    <location>
        <begin position="873"/>
        <end position="882"/>
    </location>
</feature>
<feature type="compositionally biased region" description="Basic and acidic residues" evidence="1">
    <location>
        <begin position="741"/>
        <end position="752"/>
    </location>
</feature>
<dbReference type="Proteomes" id="UP000001357">
    <property type="component" value="Unassembled WGS sequence"/>
</dbReference>
<feature type="compositionally biased region" description="Low complexity" evidence="1">
    <location>
        <begin position="159"/>
        <end position="172"/>
    </location>
</feature>
<feature type="compositionally biased region" description="Polar residues" evidence="1">
    <location>
        <begin position="753"/>
        <end position="763"/>
    </location>
</feature>
<feature type="compositionally biased region" description="Low complexity" evidence="1">
    <location>
        <begin position="45"/>
        <end position="64"/>
    </location>
</feature>
<feature type="compositionally biased region" description="Basic and acidic residues" evidence="1">
    <location>
        <begin position="209"/>
        <end position="226"/>
    </location>
</feature>
<proteinExistence type="predicted"/>
<feature type="compositionally biased region" description="Low complexity" evidence="1">
    <location>
        <begin position="911"/>
        <end position="922"/>
    </location>
</feature>
<evidence type="ECO:0000313" key="3">
    <source>
        <dbReference type="Proteomes" id="UP000001357"/>
    </source>
</evidence>